<evidence type="ECO:0000256" key="1">
    <source>
        <dbReference type="ARBA" id="ARBA00001974"/>
    </source>
</evidence>
<comment type="cofactor">
    <cofactor evidence="1">
        <name>FAD</name>
        <dbReference type="ChEBI" id="CHEBI:57692"/>
    </cofactor>
</comment>
<evidence type="ECO:0000259" key="9">
    <source>
        <dbReference type="PROSITE" id="PS00623"/>
    </source>
</evidence>
<dbReference type="InterPro" id="IPR036188">
    <property type="entry name" value="FAD/NAD-bd_sf"/>
</dbReference>
<feature type="domain" description="Glucose-methanol-choline oxidoreductase N-terminal" evidence="10">
    <location>
        <begin position="257"/>
        <end position="271"/>
    </location>
</feature>
<dbReference type="NCBIfam" id="TIGR01810">
    <property type="entry name" value="betA"/>
    <property type="match status" value="1"/>
</dbReference>
<keyword evidence="3 7" id="KW-0285">Flavoprotein</keyword>
<comment type="similarity">
    <text evidence="2 7">Belongs to the GMC oxidoreductase family.</text>
</comment>
<dbReference type="Gene3D" id="3.30.560.10">
    <property type="entry name" value="Glucose Oxidase, domain 3"/>
    <property type="match status" value="1"/>
</dbReference>
<evidence type="ECO:0000256" key="5">
    <source>
        <dbReference type="ARBA" id="ARBA00023002"/>
    </source>
</evidence>
<dbReference type="PROSITE" id="PS00624">
    <property type="entry name" value="GMC_OXRED_2"/>
    <property type="match status" value="1"/>
</dbReference>
<evidence type="ECO:0000256" key="4">
    <source>
        <dbReference type="ARBA" id="ARBA00022827"/>
    </source>
</evidence>
<keyword evidence="4 7" id="KW-0274">FAD</keyword>
<dbReference type="PROSITE" id="PS00623">
    <property type="entry name" value="GMC_OXRED_1"/>
    <property type="match status" value="1"/>
</dbReference>
<dbReference type="EC" id="1.1.99.1" evidence="6 8"/>
<dbReference type="RefSeq" id="WP_344772198.1">
    <property type="nucleotide sequence ID" value="NZ_BAABAH010000001.1"/>
</dbReference>
<dbReference type="PANTHER" id="PTHR11552:SF147">
    <property type="entry name" value="CHOLINE DEHYDROGENASE, MITOCHONDRIAL"/>
    <property type="match status" value="1"/>
</dbReference>
<dbReference type="Pfam" id="PF05199">
    <property type="entry name" value="GMC_oxred_C"/>
    <property type="match status" value="1"/>
</dbReference>
<comment type="pathway">
    <text evidence="8">Amine and polyamine biosynthesis; betaine biosynthesis via choline pathway; betaine aldehyde from choline (cytochrome c reductase route): step 1/1.</text>
</comment>
<comment type="caution">
    <text evidence="11">The sequence shown here is derived from an EMBL/GenBank/DDBJ whole genome shotgun (WGS) entry which is preliminary data.</text>
</comment>
<dbReference type="PIRSF" id="PIRSF000137">
    <property type="entry name" value="Alcohol_oxidase"/>
    <property type="match status" value="1"/>
</dbReference>
<dbReference type="PANTHER" id="PTHR11552">
    <property type="entry name" value="GLUCOSE-METHANOL-CHOLINE GMC OXIDOREDUCTASE"/>
    <property type="match status" value="1"/>
</dbReference>
<dbReference type="EMBL" id="BAABAH010000001">
    <property type="protein sequence ID" value="GAA3804632.1"/>
    <property type="molecule type" value="Genomic_DNA"/>
</dbReference>
<organism evidence="11 12">
    <name type="scientific">Nocardioides panacisoli</name>
    <dbReference type="NCBI Taxonomy" id="627624"/>
    <lineage>
        <taxon>Bacteria</taxon>
        <taxon>Bacillati</taxon>
        <taxon>Actinomycetota</taxon>
        <taxon>Actinomycetes</taxon>
        <taxon>Propionibacteriales</taxon>
        <taxon>Nocardioidaceae</taxon>
        <taxon>Nocardioides</taxon>
    </lineage>
</organism>
<name>A0ABP7I2J4_9ACTN</name>
<dbReference type="SUPFAM" id="SSF51905">
    <property type="entry name" value="FAD/NAD(P)-binding domain"/>
    <property type="match status" value="1"/>
</dbReference>
<evidence type="ECO:0000259" key="10">
    <source>
        <dbReference type="PROSITE" id="PS00624"/>
    </source>
</evidence>
<dbReference type="InterPro" id="IPR000172">
    <property type="entry name" value="GMC_OxRdtase_N"/>
</dbReference>
<feature type="domain" description="Glucose-methanol-choline oxidoreductase N-terminal" evidence="9">
    <location>
        <begin position="85"/>
        <end position="108"/>
    </location>
</feature>
<protein>
    <recommendedName>
        <fullName evidence="6 8">Choline dehydrogenase</fullName>
        <ecNumber evidence="6 8">1.1.99.1</ecNumber>
    </recommendedName>
</protein>
<dbReference type="Proteomes" id="UP001501821">
    <property type="component" value="Unassembled WGS sequence"/>
</dbReference>
<keyword evidence="5" id="KW-0560">Oxidoreductase</keyword>
<proteinExistence type="inferred from homology"/>
<sequence length="565" mass="62987">MTTERYDYVIVGGGSAGCALANRLSADPGTSVLVLEAGRSDYKIDPLIHMPAALPFPIGSRLYDWRYETDPEPDLGGRKVFHARGKILGGSSSINGMIFQRGNPLDYERWAREPGMKEWDYLHCLPYFKKMETCLAGADDWRGGDGPLKLERGPATNPLFDAFFTATTEAGYHLTDDVNGYRQEGFAKFDRNVYRGRRYSAARAYLHPVRNRKNLTIRTLALVTGVRFRGNRAVGVDYSRARRMHSVDAGEVILCGGAINTPQLMQLSGVGDEKLLREQGVDVVHHLPGVGENLQDHLEVYIQYASKLPVSIAPGLAWHQRPKIAWQWLFQRKGLGATNHFEGGGFARSNDEVDYPNLMFHFLPIAIRYDGTSPVEGHGYQVHIGPMYADTRGWVRIRSRDPRVHPSIRFNYLSTATDRKEWVEAVRVARDILNQPAFAPYNKGEISPGPSVATDEEILEWVRADAETALHPSCTAKMGVDDMAVVDPTTMQVHGVEGLRVVDASVFPFVTNGNIYAPVMMVAEKAADLIAGNTPLPPADVPYYRYRDGMPLYPPGDPRNREEQP</sequence>
<comment type="catalytic activity">
    <reaction evidence="8">
        <text>choline + A = betaine aldehyde + AH2</text>
        <dbReference type="Rhea" id="RHEA:17433"/>
        <dbReference type="ChEBI" id="CHEBI:13193"/>
        <dbReference type="ChEBI" id="CHEBI:15354"/>
        <dbReference type="ChEBI" id="CHEBI:15710"/>
        <dbReference type="ChEBI" id="CHEBI:17499"/>
        <dbReference type="EC" id="1.1.99.1"/>
    </reaction>
</comment>
<evidence type="ECO:0000256" key="6">
    <source>
        <dbReference type="NCBIfam" id="TIGR01810"/>
    </source>
</evidence>
<evidence type="ECO:0000313" key="12">
    <source>
        <dbReference type="Proteomes" id="UP001501821"/>
    </source>
</evidence>
<dbReference type="InterPro" id="IPR007867">
    <property type="entry name" value="GMC_OxRtase_C"/>
</dbReference>
<evidence type="ECO:0000256" key="8">
    <source>
        <dbReference type="RuleBase" id="RU003969"/>
    </source>
</evidence>
<accession>A0ABP7I2J4</accession>
<evidence type="ECO:0000256" key="2">
    <source>
        <dbReference type="ARBA" id="ARBA00010790"/>
    </source>
</evidence>
<reference evidence="12" key="1">
    <citation type="journal article" date="2019" name="Int. J. Syst. Evol. Microbiol.">
        <title>The Global Catalogue of Microorganisms (GCM) 10K type strain sequencing project: providing services to taxonomists for standard genome sequencing and annotation.</title>
        <authorList>
            <consortium name="The Broad Institute Genomics Platform"/>
            <consortium name="The Broad Institute Genome Sequencing Center for Infectious Disease"/>
            <person name="Wu L."/>
            <person name="Ma J."/>
        </authorList>
    </citation>
    <scope>NUCLEOTIDE SEQUENCE [LARGE SCALE GENOMIC DNA]</scope>
    <source>
        <strain evidence="12">JCM 16953</strain>
    </source>
</reference>
<dbReference type="InterPro" id="IPR011533">
    <property type="entry name" value="BetA"/>
</dbReference>
<evidence type="ECO:0000256" key="7">
    <source>
        <dbReference type="RuleBase" id="RU003968"/>
    </source>
</evidence>
<keyword evidence="12" id="KW-1185">Reference proteome</keyword>
<gene>
    <name evidence="11" type="primary">betA</name>
    <name evidence="11" type="ORF">GCM10022242_04870</name>
</gene>
<dbReference type="Pfam" id="PF00732">
    <property type="entry name" value="GMC_oxred_N"/>
    <property type="match status" value="1"/>
</dbReference>
<dbReference type="Gene3D" id="3.50.50.60">
    <property type="entry name" value="FAD/NAD(P)-binding domain"/>
    <property type="match status" value="1"/>
</dbReference>
<dbReference type="NCBIfam" id="NF002550">
    <property type="entry name" value="PRK02106.1"/>
    <property type="match status" value="1"/>
</dbReference>
<evidence type="ECO:0000313" key="11">
    <source>
        <dbReference type="EMBL" id="GAA3804632.1"/>
    </source>
</evidence>
<dbReference type="SUPFAM" id="SSF54373">
    <property type="entry name" value="FAD-linked reductases, C-terminal domain"/>
    <property type="match status" value="1"/>
</dbReference>
<dbReference type="InterPro" id="IPR012132">
    <property type="entry name" value="GMC_OxRdtase"/>
</dbReference>
<evidence type="ECO:0000256" key="3">
    <source>
        <dbReference type="ARBA" id="ARBA00022630"/>
    </source>
</evidence>
<dbReference type="PROSITE" id="PS51257">
    <property type="entry name" value="PROKAR_LIPOPROTEIN"/>
    <property type="match status" value="1"/>
</dbReference>